<dbReference type="EMBL" id="KL367600">
    <property type="protein sequence ID" value="KFD62233.1"/>
    <property type="molecule type" value="Genomic_DNA"/>
</dbReference>
<accession>A0A085MYD2</accession>
<evidence type="ECO:0000313" key="2">
    <source>
        <dbReference type="EMBL" id="KFD62233.1"/>
    </source>
</evidence>
<protein>
    <submittedName>
        <fullName evidence="1">Uncharacterized protein</fullName>
    </submittedName>
</protein>
<evidence type="ECO:0000313" key="1">
    <source>
        <dbReference type="EMBL" id="KFD62228.1"/>
    </source>
</evidence>
<proteinExistence type="predicted"/>
<name>A0A085MYD2_9BILA</name>
<sequence>MCQHCSFLSGRDHYNGPGRQPALVVHACGFVVRDLVRRDRLRDHNADGGIRVSVVFKLRQGGLSGCSLKMQAGQ</sequence>
<reference evidence="1" key="1">
    <citation type="journal article" date="2014" name="Nat. Genet.">
        <title>Genome and transcriptome of the porcine whipworm Trichuris suis.</title>
        <authorList>
            <person name="Jex A.R."/>
            <person name="Nejsum P."/>
            <person name="Schwarz E.M."/>
            <person name="Hu L."/>
            <person name="Young N.D."/>
            <person name="Hall R.S."/>
            <person name="Korhonen P.K."/>
            <person name="Liao S."/>
            <person name="Thamsborg S."/>
            <person name="Xia J."/>
            <person name="Xu P."/>
            <person name="Wang S."/>
            <person name="Scheerlinck J.P."/>
            <person name="Hofmann A."/>
            <person name="Sternberg P.W."/>
            <person name="Wang J."/>
            <person name="Gasser R.B."/>
        </authorList>
    </citation>
    <scope>NUCLEOTIDE SEQUENCE [LARGE SCALE GENOMIC DNA]</scope>
    <source>
        <strain evidence="1">DCEP-RM93F</strain>
    </source>
</reference>
<feature type="non-terminal residue" evidence="1">
    <location>
        <position position="74"/>
    </location>
</feature>
<organism evidence="1">
    <name type="scientific">Trichuris suis</name>
    <name type="common">pig whipworm</name>
    <dbReference type="NCBI Taxonomy" id="68888"/>
    <lineage>
        <taxon>Eukaryota</taxon>
        <taxon>Metazoa</taxon>
        <taxon>Ecdysozoa</taxon>
        <taxon>Nematoda</taxon>
        <taxon>Enoplea</taxon>
        <taxon>Dorylaimia</taxon>
        <taxon>Trichinellida</taxon>
        <taxon>Trichuridae</taxon>
        <taxon>Trichuris</taxon>
    </lineage>
</organism>
<dbReference type="EMBL" id="KL367600">
    <property type="protein sequence ID" value="KFD62228.1"/>
    <property type="molecule type" value="Genomic_DNA"/>
</dbReference>
<dbReference type="Proteomes" id="UP000030758">
    <property type="component" value="Unassembled WGS sequence"/>
</dbReference>
<dbReference type="AlphaFoldDB" id="A0A085MYD2"/>
<gene>
    <name evidence="1" type="ORF">M514_25618</name>
    <name evidence="2" type="ORF">M514_25623</name>
</gene>